<dbReference type="CDD" id="cd01650">
    <property type="entry name" value="RT_nLTR_like"/>
    <property type="match status" value="1"/>
</dbReference>
<keyword evidence="4" id="KW-1185">Reference proteome</keyword>
<reference evidence="3" key="2">
    <citation type="submission" date="2021-03" db="UniProtKB">
        <authorList>
            <consortium name="EnsemblPlants"/>
        </authorList>
    </citation>
    <scope>IDENTIFICATION</scope>
</reference>
<proteinExistence type="predicted"/>
<name>A0A803QFR7_CANSA</name>
<feature type="region of interest" description="Disordered" evidence="1">
    <location>
        <begin position="503"/>
        <end position="526"/>
    </location>
</feature>
<dbReference type="Pfam" id="PF00078">
    <property type="entry name" value="RVT_1"/>
    <property type="match status" value="1"/>
</dbReference>
<dbReference type="SUPFAM" id="SSF56219">
    <property type="entry name" value="DNase I-like"/>
    <property type="match status" value="1"/>
</dbReference>
<dbReference type="InterPro" id="IPR052343">
    <property type="entry name" value="Retrotransposon-Effector_Assoc"/>
</dbReference>
<feature type="domain" description="Reverse transcriptase" evidence="2">
    <location>
        <begin position="867"/>
        <end position="1049"/>
    </location>
</feature>
<feature type="compositionally biased region" description="Basic residues" evidence="1">
    <location>
        <begin position="512"/>
        <end position="526"/>
    </location>
</feature>
<dbReference type="Gramene" id="evm.model.09.317">
    <property type="protein sequence ID" value="cds.evm.model.09.317"/>
    <property type="gene ID" value="evm.TU.09.317"/>
</dbReference>
<evidence type="ECO:0000313" key="4">
    <source>
        <dbReference type="Proteomes" id="UP000596661"/>
    </source>
</evidence>
<evidence type="ECO:0000256" key="1">
    <source>
        <dbReference type="SAM" id="MobiDB-lite"/>
    </source>
</evidence>
<evidence type="ECO:0000259" key="2">
    <source>
        <dbReference type="Pfam" id="PF00078"/>
    </source>
</evidence>
<dbReference type="InterPro" id="IPR044730">
    <property type="entry name" value="RNase_H-like_dom_plant"/>
</dbReference>
<dbReference type="CDD" id="cd06222">
    <property type="entry name" value="RNase_H_like"/>
    <property type="match status" value="1"/>
</dbReference>
<dbReference type="PANTHER" id="PTHR46890:SF48">
    <property type="entry name" value="RNA-DIRECTED DNA POLYMERASE"/>
    <property type="match status" value="1"/>
</dbReference>
<reference evidence="3" key="1">
    <citation type="submission" date="2018-11" db="EMBL/GenBank/DDBJ databases">
        <authorList>
            <person name="Grassa J C."/>
        </authorList>
    </citation>
    <scope>NUCLEOTIDE SEQUENCE [LARGE SCALE GENOMIC DNA]</scope>
</reference>
<dbReference type="InterPro" id="IPR000477">
    <property type="entry name" value="RT_dom"/>
</dbReference>
<dbReference type="Gene3D" id="3.30.420.10">
    <property type="entry name" value="Ribonuclease H-like superfamily/Ribonuclease H"/>
    <property type="match status" value="1"/>
</dbReference>
<dbReference type="EnsemblPlants" id="evm.model.09.317">
    <property type="protein sequence ID" value="cds.evm.model.09.317"/>
    <property type="gene ID" value="evm.TU.09.317"/>
</dbReference>
<dbReference type="InterPro" id="IPR036691">
    <property type="entry name" value="Endo/exonu/phosph_ase_sf"/>
</dbReference>
<dbReference type="InterPro" id="IPR043502">
    <property type="entry name" value="DNA/RNA_pol_sf"/>
</dbReference>
<dbReference type="InterPro" id="IPR036397">
    <property type="entry name" value="RNaseH_sf"/>
</dbReference>
<accession>A0A803QFR7</accession>
<dbReference type="EMBL" id="UZAU01000722">
    <property type="status" value="NOT_ANNOTATED_CDS"/>
    <property type="molecule type" value="Genomic_DNA"/>
</dbReference>
<organism evidence="3 4">
    <name type="scientific">Cannabis sativa</name>
    <name type="common">Hemp</name>
    <name type="synonym">Marijuana</name>
    <dbReference type="NCBI Taxonomy" id="3483"/>
    <lineage>
        <taxon>Eukaryota</taxon>
        <taxon>Viridiplantae</taxon>
        <taxon>Streptophyta</taxon>
        <taxon>Embryophyta</taxon>
        <taxon>Tracheophyta</taxon>
        <taxon>Spermatophyta</taxon>
        <taxon>Magnoliopsida</taxon>
        <taxon>eudicotyledons</taxon>
        <taxon>Gunneridae</taxon>
        <taxon>Pentapetalae</taxon>
        <taxon>rosids</taxon>
        <taxon>fabids</taxon>
        <taxon>Rosales</taxon>
        <taxon>Cannabaceae</taxon>
        <taxon>Cannabis</taxon>
    </lineage>
</organism>
<evidence type="ECO:0000313" key="3">
    <source>
        <dbReference type="EnsemblPlants" id="cds.evm.model.09.317"/>
    </source>
</evidence>
<dbReference type="PANTHER" id="PTHR46890">
    <property type="entry name" value="NON-LTR RETROLELEMENT REVERSE TRANSCRIPTASE-LIKE PROTEIN-RELATED"/>
    <property type="match status" value="1"/>
</dbReference>
<dbReference type="Proteomes" id="UP000596661">
    <property type="component" value="Chromosome 9"/>
</dbReference>
<dbReference type="SUPFAM" id="SSF56672">
    <property type="entry name" value="DNA/RNA polymerases"/>
    <property type="match status" value="1"/>
</dbReference>
<dbReference type="GO" id="GO:0003676">
    <property type="term" value="F:nucleic acid binding"/>
    <property type="evidence" value="ECO:0007669"/>
    <property type="project" value="InterPro"/>
</dbReference>
<dbReference type="Gene3D" id="3.60.10.10">
    <property type="entry name" value="Endonuclease/exonuclease/phosphatase"/>
    <property type="match status" value="1"/>
</dbReference>
<sequence length="1357" mass="154918">MALDNGKDAVESAKVIHVELVDETMNTTLTRDSAMEMELLELFEDITLEEVVANMTCVGKVIGCKDMPASVVKKILTKVWRRLGPWRMKKCDEGVLGFFLENEDDCAFVLEKRPWLVNGVLLNLKPWPVEGEVWVGEFEVARFWVQFHGLPTRCLSNDNAPILEKKVGSFVLADDQSKIELVRRGYIRSWIDVWVAHPFPARFFLTADGKPESWIGKAVQMYGSWIKSETVKSNCFTGKGFTRLVIETTTIPEWELNKKRSLGTWKRRNPSEKKGGPEAIEKGKELVSAVEWTSVPEVVSCHSPRTLHGCTDPYDGLEERGDRENVRNCIEGRCNVDDVDAVQMPPRGELEARVPPNIRPNFLNLPQPDFALVNNEESIPDIGPTLAQCIEVLHDWLCLSQKPHSFPESLPICWPNKDSEAQKLFFQLYGPDFLNLYNAQQSIICNPPDLSEMITHLLGNNRKRKAHCSLHPFPASPHFELPDCPVKEKGSYHDKTGAFCMGSTEKGEGSIRNRRGRKPKGKEKKRSVRIFSRVKTHSGRKKTIASDELELPGGFRVAWSLGVQCHVIETFEARFKIEVSLGNDCNSPWVVMGDLNVILNDFEKAGGRRYNRKEGELLKNILFKTGGVDLGCDGGSFTWQNSHVACNRVRKRLDRAIADANWCMEFSRARVSSFPILGSDHAPIVLDVWGDQAKLKYPFRFLEVWTTRPDCGDVVSQAWQGMLSTSRLEKKLKEENMNRIWKQKSREGWLRFRDDNTKFFHKSTLIRRRRNYIGCVNDDTVEWVRDRAGIGKYFLDKFQALFETTGDLAGQELDSLFLDKVSTLDNDEIGRVPSDDEVRDTVFKMHPLKAPGPDGYPGPIATKFELFRPICLCNFGYKIISRIITDRLKGVIEPLVSPFQFAFLPGRSITECSIVAREVLRTIKHKKGKGGLMAIKTDKINFSILLNGAPLAPFNPKHGLRQGDPLSPYLFILYSEVLSKLVSRAERNREVHGIRIARRADSISHLLYADDSIFFCQASTSNVEILMRCIQKYELWSGQRVSTTKSGVIFSPNLSQRCRDEIKSKIGFNCLDRREKYLGNPFFFSARRRDDYLFLKEKILNTLEGWKARHLSQVARTVLVHSVLQNIPNYFMSTPLIPKALCDELDRLVARFWWNGNVEKKQYCALKRRLIFADLSLSTGLVTADMNRALIAKLFWMMLKDEGKDWVKMFKDKSWIPGRKEEEIKLNLMFEKNQPLWQVKDLFVEGTRMWNEQLVRELLGIQLALKEATEHRVREVKIESDSKVAVLAFESGSLPYGWGTYPLFSLCLELCKSFEDVVVFFILRLEIGLADSLACWARKSRVKTSGLLRDVAPSCGY</sequence>
<protein>
    <recommendedName>
        <fullName evidence="2">Reverse transcriptase domain-containing protein</fullName>
    </recommendedName>
</protein>